<evidence type="ECO:0000313" key="2">
    <source>
        <dbReference type="Proteomes" id="UP000765509"/>
    </source>
</evidence>
<dbReference type="AlphaFoldDB" id="A0A9Q3KMA4"/>
<dbReference type="EMBL" id="AVOT02114239">
    <property type="protein sequence ID" value="MBW0583096.1"/>
    <property type="molecule type" value="Genomic_DNA"/>
</dbReference>
<reference evidence="1" key="1">
    <citation type="submission" date="2021-03" db="EMBL/GenBank/DDBJ databases">
        <title>Draft genome sequence of rust myrtle Austropuccinia psidii MF-1, a brazilian biotype.</title>
        <authorList>
            <person name="Quecine M.C."/>
            <person name="Pachon D.M.R."/>
            <person name="Bonatelli M.L."/>
            <person name="Correr F.H."/>
            <person name="Franceschini L.M."/>
            <person name="Leite T.F."/>
            <person name="Margarido G.R.A."/>
            <person name="Almeida C.A."/>
            <person name="Ferrarezi J.A."/>
            <person name="Labate C.A."/>
        </authorList>
    </citation>
    <scope>NUCLEOTIDE SEQUENCE</scope>
    <source>
        <strain evidence="1">MF-1</strain>
    </source>
</reference>
<dbReference type="Proteomes" id="UP000765509">
    <property type="component" value="Unassembled WGS sequence"/>
</dbReference>
<organism evidence="1 2">
    <name type="scientific">Austropuccinia psidii MF-1</name>
    <dbReference type="NCBI Taxonomy" id="1389203"/>
    <lineage>
        <taxon>Eukaryota</taxon>
        <taxon>Fungi</taxon>
        <taxon>Dikarya</taxon>
        <taxon>Basidiomycota</taxon>
        <taxon>Pucciniomycotina</taxon>
        <taxon>Pucciniomycetes</taxon>
        <taxon>Pucciniales</taxon>
        <taxon>Sphaerophragmiaceae</taxon>
        <taxon>Austropuccinia</taxon>
    </lineage>
</organism>
<keyword evidence="2" id="KW-1185">Reference proteome</keyword>
<protein>
    <submittedName>
        <fullName evidence="1">Uncharacterized protein</fullName>
    </submittedName>
</protein>
<accession>A0A9Q3KMA4</accession>
<evidence type="ECO:0000313" key="1">
    <source>
        <dbReference type="EMBL" id="MBW0583096.1"/>
    </source>
</evidence>
<proteinExistence type="predicted"/>
<comment type="caution">
    <text evidence="1">The sequence shown here is derived from an EMBL/GenBank/DDBJ whole genome shotgun (WGS) entry which is preliminary data.</text>
</comment>
<name>A0A9Q3KMA4_9BASI</name>
<gene>
    <name evidence="1" type="ORF">O181_122811</name>
</gene>
<sequence length="110" mass="12667">MVEKKLTNGLFQAIWLSTVMMRQTPSPFLKLDGGLKDLTKQHIKLTHNHLHTELKAPIDNAYRTLICRNFNASQRTHSSPLNNLLEDTFLRQHFTRAKTGSPFPILPWST</sequence>